<dbReference type="AlphaFoldDB" id="A0A8J7TLM7"/>
<evidence type="ECO:0000313" key="2">
    <source>
        <dbReference type="Proteomes" id="UP000664277"/>
    </source>
</evidence>
<evidence type="ECO:0008006" key="3">
    <source>
        <dbReference type="Google" id="ProtNLM"/>
    </source>
</evidence>
<dbReference type="SUPFAM" id="SSF52266">
    <property type="entry name" value="SGNH hydrolase"/>
    <property type="match status" value="1"/>
</dbReference>
<proteinExistence type="predicted"/>
<sequence>MKRVSRAMAAIAAFLGINVAFSFYAPLKFNPFNYPYKGWSWWGFHDLKEDKQVHNVTLLGSSLMVAAINNCDANYLNRPLNLTKHHQSLYLNDKLEETFKGKFRTFNLSAPGQMPSDAYLTVKSLLAASHRPDVIIYGVAPRDFIDSQLGNPTDTEPFHFLSRIVSTDECAGGLFRDPLGRLSWFIDRNLYFAHHALDWQMTAEKAATRLLNKVAAVPSGAQPYTFWQRTKLIPNYRAGEIHPDAVYTHPLKKEDVAANFKDNTEEYKERYKKADDHTFKTQMYFLGKLGTLCKKERIELIVVNMPVSRENINQLGATTYLDYVFAVKGKAFAYGAPFFDLNYFYLYDKSLYHDYVHLNAFGGAKFLDSLVSALNEDPRTKLTMEMAGRELWKHDELERLARGIDRDRDPSSFTSLEKLKGKLAEHKLIEANDLVREHRSKIRNVVNELRNKKQIGSRIDTIEKAEPDDETGVAM</sequence>
<protein>
    <recommendedName>
        <fullName evidence="3">DUF1574 domain-containing protein</fullName>
    </recommendedName>
</protein>
<evidence type="ECO:0000313" key="1">
    <source>
        <dbReference type="EMBL" id="MBN8659188.1"/>
    </source>
</evidence>
<comment type="caution">
    <text evidence="1">The sequence shown here is derived from an EMBL/GenBank/DDBJ whole genome shotgun (WGS) entry which is preliminary data.</text>
</comment>
<dbReference type="Proteomes" id="UP000664277">
    <property type="component" value="Unassembled WGS sequence"/>
</dbReference>
<accession>A0A8J7TLM7</accession>
<organism evidence="1 2">
    <name type="scientific">Candidatus Obscuribacter phosphatis</name>
    <dbReference type="NCBI Taxonomy" id="1906157"/>
    <lineage>
        <taxon>Bacteria</taxon>
        <taxon>Bacillati</taxon>
        <taxon>Candidatus Melainabacteria</taxon>
        <taxon>Candidatus Obscuribacterales</taxon>
        <taxon>Candidatus Obscuribacteraceae</taxon>
        <taxon>Candidatus Obscuribacter</taxon>
    </lineage>
</organism>
<reference evidence="1" key="1">
    <citation type="submission" date="2021-02" db="EMBL/GenBank/DDBJ databases">
        <title>Genome-Resolved Metagenomics of a Microbial Community Performing Photosynthetic Biological Nutrient Removal.</title>
        <authorList>
            <person name="Mcdaniel E.A."/>
        </authorList>
    </citation>
    <scope>NUCLEOTIDE SEQUENCE</scope>
    <source>
        <strain evidence="1">UWPOB_OBS1</strain>
    </source>
</reference>
<name>A0A8J7TLM7_9BACT</name>
<dbReference type="EMBL" id="JAFLCK010000002">
    <property type="protein sequence ID" value="MBN8659188.1"/>
    <property type="molecule type" value="Genomic_DNA"/>
</dbReference>
<gene>
    <name evidence="1" type="ORF">J0M35_02415</name>
</gene>